<keyword evidence="3" id="KW-0547">Nucleotide-binding</keyword>
<evidence type="ECO:0000259" key="8">
    <source>
        <dbReference type="Pfam" id="PF17042"/>
    </source>
</evidence>
<evidence type="ECO:0000256" key="4">
    <source>
        <dbReference type="ARBA" id="ARBA00022777"/>
    </source>
</evidence>
<dbReference type="Gene3D" id="3.40.980.20">
    <property type="entry name" value="Four-carbon acid sugar kinase, nucleotide binding domain"/>
    <property type="match status" value="1"/>
</dbReference>
<dbReference type="EMBL" id="CAADFC020000016">
    <property type="protein sequence ID" value="VIO73192.1"/>
    <property type="molecule type" value="Genomic_DNA"/>
</dbReference>
<dbReference type="InterPro" id="IPR037051">
    <property type="entry name" value="4-carb_acid_sugar_kinase_N_sf"/>
</dbReference>
<proteinExistence type="inferred from homology"/>
<dbReference type="RefSeq" id="WP_139861852.1">
    <property type="nucleotide sequence ID" value="NZ_CAADFC020000016.1"/>
</dbReference>
<dbReference type="AlphaFoldDB" id="A0A508TCL2"/>
<dbReference type="GO" id="GO:0005524">
    <property type="term" value="F:ATP binding"/>
    <property type="evidence" value="ECO:0007669"/>
    <property type="project" value="UniProtKB-KW"/>
</dbReference>
<organism evidence="9 10">
    <name type="scientific">Bradyrhizobium ivorense</name>
    <dbReference type="NCBI Taxonomy" id="2511166"/>
    <lineage>
        <taxon>Bacteria</taxon>
        <taxon>Pseudomonadati</taxon>
        <taxon>Pseudomonadota</taxon>
        <taxon>Alphaproteobacteria</taxon>
        <taxon>Hyphomicrobiales</taxon>
        <taxon>Nitrobacteraceae</taxon>
        <taxon>Bradyrhizobium</taxon>
    </lineage>
</organism>
<evidence type="ECO:0000256" key="3">
    <source>
        <dbReference type="ARBA" id="ARBA00022741"/>
    </source>
</evidence>
<evidence type="ECO:0000259" key="7">
    <source>
        <dbReference type="Pfam" id="PF07005"/>
    </source>
</evidence>
<keyword evidence="6" id="KW-0119">Carbohydrate metabolism</keyword>
<keyword evidence="4" id="KW-0418">Kinase</keyword>
<protein>
    <recommendedName>
        <fullName evidence="11">Four-carbon acid sugar kinase family protein</fullName>
    </recommendedName>
</protein>
<dbReference type="InterPro" id="IPR010737">
    <property type="entry name" value="4-carb_acid_sugar_kinase_N"/>
</dbReference>
<gene>
    <name evidence="9" type="ORF">CI1B_47960</name>
</gene>
<keyword evidence="2" id="KW-0808">Transferase</keyword>
<dbReference type="InterPro" id="IPR042213">
    <property type="entry name" value="NBD_C_sf"/>
</dbReference>
<evidence type="ECO:0000256" key="6">
    <source>
        <dbReference type="ARBA" id="ARBA00023277"/>
    </source>
</evidence>
<feature type="domain" description="Four-carbon acid sugar kinase nucleotide binding" evidence="8">
    <location>
        <begin position="270"/>
        <end position="419"/>
    </location>
</feature>
<keyword evidence="5" id="KW-0067">ATP-binding</keyword>
<evidence type="ECO:0000313" key="9">
    <source>
        <dbReference type="EMBL" id="VIO73192.1"/>
    </source>
</evidence>
<comment type="caution">
    <text evidence="9">The sequence shown here is derived from an EMBL/GenBank/DDBJ whole genome shotgun (WGS) entry which is preliminary data.</text>
</comment>
<keyword evidence="10" id="KW-1185">Reference proteome</keyword>
<feature type="domain" description="Four-carbon acid sugar kinase N-terminal" evidence="7">
    <location>
        <begin position="26"/>
        <end position="248"/>
    </location>
</feature>
<evidence type="ECO:0000256" key="5">
    <source>
        <dbReference type="ARBA" id="ARBA00022840"/>
    </source>
</evidence>
<dbReference type="GO" id="GO:0016301">
    <property type="term" value="F:kinase activity"/>
    <property type="evidence" value="ECO:0007669"/>
    <property type="project" value="UniProtKB-KW"/>
</dbReference>
<dbReference type="OrthoDB" id="9778478at2"/>
<dbReference type="InterPro" id="IPR031475">
    <property type="entry name" value="NBD_C"/>
</dbReference>
<dbReference type="SUPFAM" id="SSF142764">
    <property type="entry name" value="YgbK-like"/>
    <property type="match status" value="1"/>
</dbReference>
<evidence type="ECO:0008006" key="11">
    <source>
        <dbReference type="Google" id="ProtNLM"/>
    </source>
</evidence>
<name>A0A508TCL2_9BRAD</name>
<dbReference type="Proteomes" id="UP000328092">
    <property type="component" value="Unassembled WGS sequence"/>
</dbReference>
<reference evidence="9" key="1">
    <citation type="submission" date="2019-02" db="EMBL/GenBank/DDBJ databases">
        <authorList>
            <person name="Pothier F.J."/>
        </authorList>
    </citation>
    <scope>NUCLEOTIDE SEQUENCE</scope>
    <source>
        <strain evidence="9">CI-1B</strain>
    </source>
</reference>
<dbReference type="Gene3D" id="3.40.50.10840">
    <property type="entry name" value="Putative sugar-binding, N-terminal domain"/>
    <property type="match status" value="1"/>
</dbReference>
<sequence length="436" mass="44591">MAPKAAFSGEVDNGSSQENASSQSWLIVADDLTGAADCAIAFGRRGRTAAVTWGEMTDASGNQLPVLAYDAASRGLSAGAAAARHADVLAHLCKGGRILFKKIDSTLRGQPAAETAAVLAHLRSRSGPAFGVLAPAFPATGRAIIDGCILVKGRPLEEAEVWHRDHTYPNADLVDVLGTAGVRGEKVKLAAVRGGDLKATFARLAREGDVVAACDAETEHDLHLIAEASLHASPATFFIGSAGLAHALAGLEVSHAVEPLRIPTSASGTLIVVGSLAGASRVAARELEATGTVAHFPVAPERLLNDGAGRAALAADVMKRLAGGSDTLVEIMMDDDPDMSLGPQLAKGLADALEAVAPAIGAFAATGGETAAAMLSRFGVNGIRLADEIEPGVSLGLTLGRLSVPIATKAGAFGDENSLIRISERLRAVRTRGSFT</sequence>
<evidence type="ECO:0000313" key="10">
    <source>
        <dbReference type="Proteomes" id="UP000328092"/>
    </source>
</evidence>
<evidence type="ECO:0000256" key="2">
    <source>
        <dbReference type="ARBA" id="ARBA00022679"/>
    </source>
</evidence>
<comment type="similarity">
    <text evidence="1">Belongs to the four-carbon acid sugar kinase family.</text>
</comment>
<evidence type="ECO:0000256" key="1">
    <source>
        <dbReference type="ARBA" id="ARBA00005715"/>
    </source>
</evidence>
<dbReference type="Pfam" id="PF07005">
    <property type="entry name" value="SBD_N"/>
    <property type="match status" value="1"/>
</dbReference>
<dbReference type="Pfam" id="PF17042">
    <property type="entry name" value="NBD_C"/>
    <property type="match status" value="1"/>
</dbReference>
<accession>A0A508TCL2</accession>